<reference evidence="2" key="1">
    <citation type="submission" date="2020-04" db="EMBL/GenBank/DDBJ databases">
        <authorList>
            <person name="Chiriac C."/>
            <person name="Salcher M."/>
            <person name="Ghai R."/>
            <person name="Kavagutti S V."/>
        </authorList>
    </citation>
    <scope>NUCLEOTIDE SEQUENCE</scope>
</reference>
<organism evidence="2">
    <name type="scientific">uncultured Caudovirales phage</name>
    <dbReference type="NCBI Taxonomy" id="2100421"/>
    <lineage>
        <taxon>Viruses</taxon>
        <taxon>Duplodnaviria</taxon>
        <taxon>Heunggongvirae</taxon>
        <taxon>Uroviricota</taxon>
        <taxon>Caudoviricetes</taxon>
        <taxon>Peduoviridae</taxon>
        <taxon>Maltschvirus</taxon>
        <taxon>Maltschvirus maltsch</taxon>
    </lineage>
</organism>
<sequence>MSTPLERERADDPGTAWLWDRWMSETGHTIAVEKREQSFRKWLKAQGIQDRDHGVSARFSDAMAAAGHGEKIQPTERGRRRPMSRWHYDTDID</sequence>
<evidence type="ECO:0000313" key="3">
    <source>
        <dbReference type="EMBL" id="CAB4189290.1"/>
    </source>
</evidence>
<gene>
    <name evidence="3" type="ORF">UFOVP1189_37</name>
    <name evidence="2" type="ORF">UFOVP464_22</name>
</gene>
<name>A0A6J5MG96_9CAUD</name>
<protein>
    <submittedName>
        <fullName evidence="2">Uncharacterized protein</fullName>
    </submittedName>
</protein>
<evidence type="ECO:0000256" key="1">
    <source>
        <dbReference type="SAM" id="MobiDB-lite"/>
    </source>
</evidence>
<evidence type="ECO:0000313" key="2">
    <source>
        <dbReference type="EMBL" id="CAB4144150.1"/>
    </source>
</evidence>
<proteinExistence type="predicted"/>
<dbReference type="EMBL" id="LR796430">
    <property type="protein sequence ID" value="CAB4144150.1"/>
    <property type="molecule type" value="Genomic_DNA"/>
</dbReference>
<feature type="region of interest" description="Disordered" evidence="1">
    <location>
        <begin position="63"/>
        <end position="93"/>
    </location>
</feature>
<dbReference type="EMBL" id="LR797138">
    <property type="protein sequence ID" value="CAB4189290.1"/>
    <property type="molecule type" value="Genomic_DNA"/>
</dbReference>
<accession>A0A6J5MG96</accession>
<feature type="compositionally biased region" description="Basic and acidic residues" evidence="1">
    <location>
        <begin position="68"/>
        <end position="77"/>
    </location>
</feature>